<evidence type="ECO:0000313" key="3">
    <source>
        <dbReference type="Proteomes" id="UP001044222"/>
    </source>
</evidence>
<gene>
    <name evidence="2" type="ORF">ANANG_G00004720</name>
</gene>
<feature type="chain" id="PRO_5038702002" evidence="1">
    <location>
        <begin position="28"/>
        <end position="60"/>
    </location>
</feature>
<reference evidence="2" key="1">
    <citation type="submission" date="2021-01" db="EMBL/GenBank/DDBJ databases">
        <title>A chromosome-scale assembly of European eel, Anguilla anguilla.</title>
        <authorList>
            <person name="Henkel C."/>
            <person name="Jong-Raadsen S.A."/>
            <person name="Dufour S."/>
            <person name="Weltzien F.-A."/>
            <person name="Palstra A.P."/>
            <person name="Pelster B."/>
            <person name="Spaink H.P."/>
            <person name="Van Den Thillart G.E."/>
            <person name="Jansen H."/>
            <person name="Zahm M."/>
            <person name="Klopp C."/>
            <person name="Cedric C."/>
            <person name="Louis A."/>
            <person name="Berthelot C."/>
            <person name="Parey E."/>
            <person name="Roest Crollius H."/>
            <person name="Montfort J."/>
            <person name="Robinson-Rechavi M."/>
            <person name="Bucao C."/>
            <person name="Bouchez O."/>
            <person name="Gislard M."/>
            <person name="Lluch J."/>
            <person name="Milhes M."/>
            <person name="Lampietro C."/>
            <person name="Lopez Roques C."/>
            <person name="Donnadieu C."/>
            <person name="Braasch I."/>
            <person name="Desvignes T."/>
            <person name="Postlethwait J."/>
            <person name="Bobe J."/>
            <person name="Guiguen Y."/>
            <person name="Dirks R."/>
        </authorList>
    </citation>
    <scope>NUCLEOTIDE SEQUENCE</scope>
    <source>
        <strain evidence="2">Tag_6206</strain>
        <tissue evidence="2">Liver</tissue>
    </source>
</reference>
<comment type="caution">
    <text evidence="2">The sequence shown here is derived from an EMBL/GenBank/DDBJ whole genome shotgun (WGS) entry which is preliminary data.</text>
</comment>
<name>A0A9D3MWI2_ANGAN</name>
<feature type="signal peptide" evidence="1">
    <location>
        <begin position="1"/>
        <end position="27"/>
    </location>
</feature>
<dbReference type="AlphaFoldDB" id="A0A9D3MWI2"/>
<dbReference type="Proteomes" id="UP001044222">
    <property type="component" value="Unassembled WGS sequence"/>
</dbReference>
<proteinExistence type="predicted"/>
<keyword evidence="3" id="KW-1185">Reference proteome</keyword>
<evidence type="ECO:0000256" key="1">
    <source>
        <dbReference type="SAM" id="SignalP"/>
    </source>
</evidence>
<sequence>MSQVAGQCRALSLSLSLSLCLPHRAFSNSVLLIIKGLSRPWHHLLKIKGATSRNYSTVSQ</sequence>
<protein>
    <submittedName>
        <fullName evidence="2">Uncharacterized protein</fullName>
    </submittedName>
</protein>
<evidence type="ECO:0000313" key="2">
    <source>
        <dbReference type="EMBL" id="KAG5856127.1"/>
    </source>
</evidence>
<dbReference type="EMBL" id="JAFIRN010000001">
    <property type="protein sequence ID" value="KAG5856127.1"/>
    <property type="molecule type" value="Genomic_DNA"/>
</dbReference>
<organism evidence="2 3">
    <name type="scientific">Anguilla anguilla</name>
    <name type="common">European freshwater eel</name>
    <name type="synonym">Muraena anguilla</name>
    <dbReference type="NCBI Taxonomy" id="7936"/>
    <lineage>
        <taxon>Eukaryota</taxon>
        <taxon>Metazoa</taxon>
        <taxon>Chordata</taxon>
        <taxon>Craniata</taxon>
        <taxon>Vertebrata</taxon>
        <taxon>Euteleostomi</taxon>
        <taxon>Actinopterygii</taxon>
        <taxon>Neopterygii</taxon>
        <taxon>Teleostei</taxon>
        <taxon>Anguilliformes</taxon>
        <taxon>Anguillidae</taxon>
        <taxon>Anguilla</taxon>
    </lineage>
</organism>
<accession>A0A9D3MWI2</accession>
<keyword evidence="1" id="KW-0732">Signal</keyword>